<feature type="chain" id="PRO_5047332099" description="DUF3613 domain-containing protein" evidence="2">
    <location>
        <begin position="23"/>
        <end position="97"/>
    </location>
</feature>
<reference evidence="3" key="1">
    <citation type="submission" date="2022-04" db="EMBL/GenBank/DDBJ databases">
        <title>Alcanivorax sp. CY1518 draft genome sequence.</title>
        <authorList>
            <person name="Zhao G."/>
            <person name="An M."/>
        </authorList>
    </citation>
    <scope>NUCLEOTIDE SEQUENCE</scope>
    <source>
        <strain evidence="3">CY1518</strain>
    </source>
</reference>
<evidence type="ECO:0000256" key="2">
    <source>
        <dbReference type="SAM" id="SignalP"/>
    </source>
</evidence>
<evidence type="ECO:0008006" key="5">
    <source>
        <dbReference type="Google" id="ProtNLM"/>
    </source>
</evidence>
<feature type="signal peptide" evidence="2">
    <location>
        <begin position="1"/>
        <end position="22"/>
    </location>
</feature>
<protein>
    <recommendedName>
        <fullName evidence="5">DUF3613 domain-containing protein</fullName>
    </recommendedName>
</protein>
<keyword evidence="4" id="KW-1185">Reference proteome</keyword>
<dbReference type="RefSeq" id="WP_246948981.1">
    <property type="nucleotide sequence ID" value="NZ_JALKII010000002.1"/>
</dbReference>
<proteinExistence type="predicted"/>
<dbReference type="EMBL" id="JALKII010000002">
    <property type="protein sequence ID" value="MCK0536989.1"/>
    <property type="molecule type" value="Genomic_DNA"/>
</dbReference>
<keyword evidence="2" id="KW-0732">Signal</keyword>
<accession>A0ABT0E592</accession>
<evidence type="ECO:0000256" key="1">
    <source>
        <dbReference type="SAM" id="MobiDB-lite"/>
    </source>
</evidence>
<feature type="region of interest" description="Disordered" evidence="1">
    <location>
        <begin position="73"/>
        <end position="97"/>
    </location>
</feature>
<gene>
    <name evidence="3" type="ORF">MU846_04635</name>
</gene>
<evidence type="ECO:0000313" key="3">
    <source>
        <dbReference type="EMBL" id="MCK0536989.1"/>
    </source>
</evidence>
<name>A0ABT0E592_9GAMM</name>
<dbReference type="Proteomes" id="UP001165524">
    <property type="component" value="Unassembled WGS sequence"/>
</dbReference>
<comment type="caution">
    <text evidence="3">The sequence shown here is derived from an EMBL/GenBank/DDBJ whole genome shotgun (WGS) entry which is preliminary data.</text>
</comment>
<evidence type="ECO:0000313" key="4">
    <source>
        <dbReference type="Proteomes" id="UP001165524"/>
    </source>
</evidence>
<organism evidence="3 4">
    <name type="scientific">Alcanivorax quisquiliarum</name>
    <dbReference type="NCBI Taxonomy" id="2933565"/>
    <lineage>
        <taxon>Bacteria</taxon>
        <taxon>Pseudomonadati</taxon>
        <taxon>Pseudomonadota</taxon>
        <taxon>Gammaproteobacteria</taxon>
        <taxon>Oceanospirillales</taxon>
        <taxon>Alcanivoracaceae</taxon>
        <taxon>Alcanivorax</taxon>
    </lineage>
</organism>
<sequence>MWKQIPFTAALLAAALAAPATASEPKQYPSGFSDTVVTMQRETVTDWLLQQQRQNPATTKSELPAQLYVDSQRRLGDSFRTPIPDSFGEQTRERSGR</sequence>